<sequence length="83" mass="9007">MADVYLTFESDEDREIVTAQLRSFTLPGRESMEQDAQDVMLRLPDADDDQAAVARAGRLVEGACRGTGIDPAAVGVHLALWSD</sequence>
<evidence type="ECO:0000313" key="1">
    <source>
        <dbReference type="EMBL" id="QEC49294.1"/>
    </source>
</evidence>
<proteinExistence type="predicted"/>
<dbReference type="RefSeq" id="WP_146921657.1">
    <property type="nucleotide sequence ID" value="NZ_CP042430.1"/>
</dbReference>
<gene>
    <name evidence="1" type="ORF">FSW04_18055</name>
</gene>
<protein>
    <submittedName>
        <fullName evidence="1">Uncharacterized protein</fullName>
    </submittedName>
</protein>
<accession>A0A5B8U898</accession>
<dbReference type="Proteomes" id="UP000321805">
    <property type="component" value="Chromosome"/>
</dbReference>
<evidence type="ECO:0000313" key="2">
    <source>
        <dbReference type="Proteomes" id="UP000321805"/>
    </source>
</evidence>
<keyword evidence="2" id="KW-1185">Reference proteome</keyword>
<dbReference type="AlphaFoldDB" id="A0A5B8U898"/>
<reference evidence="1 2" key="1">
    <citation type="journal article" date="2018" name="J. Microbiol.">
        <title>Baekduia soli gen. nov., sp. nov., a novel bacterium isolated from the soil of Baekdu Mountain and proposal of a novel family name, Baekduiaceae fam. nov.</title>
        <authorList>
            <person name="An D.S."/>
            <person name="Siddiqi M.Z."/>
            <person name="Kim K.H."/>
            <person name="Yu H.S."/>
            <person name="Im W.T."/>
        </authorList>
    </citation>
    <scope>NUCLEOTIDE SEQUENCE [LARGE SCALE GENOMIC DNA]</scope>
    <source>
        <strain evidence="1 2">BR7-21</strain>
    </source>
</reference>
<dbReference type="EMBL" id="CP042430">
    <property type="protein sequence ID" value="QEC49294.1"/>
    <property type="molecule type" value="Genomic_DNA"/>
</dbReference>
<dbReference type="KEGG" id="bsol:FSW04_18055"/>
<name>A0A5B8U898_9ACTN</name>
<organism evidence="1 2">
    <name type="scientific">Baekduia soli</name>
    <dbReference type="NCBI Taxonomy" id="496014"/>
    <lineage>
        <taxon>Bacteria</taxon>
        <taxon>Bacillati</taxon>
        <taxon>Actinomycetota</taxon>
        <taxon>Thermoleophilia</taxon>
        <taxon>Solirubrobacterales</taxon>
        <taxon>Baekduiaceae</taxon>
        <taxon>Baekduia</taxon>
    </lineage>
</organism>